<dbReference type="eggNOG" id="COG1051">
    <property type="taxonomic scope" value="Bacteria"/>
</dbReference>
<dbReference type="InterPro" id="IPR015797">
    <property type="entry name" value="NUDIX_hydrolase-like_dom_sf"/>
</dbReference>
<dbReference type="Proteomes" id="UP000002754">
    <property type="component" value="Unassembled WGS sequence"/>
</dbReference>
<dbReference type="AlphaFoldDB" id="A0A094WFN9"/>
<evidence type="ECO:0000313" key="6">
    <source>
        <dbReference type="EMBL" id="KGA96599.1"/>
    </source>
</evidence>
<comment type="cofactor">
    <cofactor evidence="1">
        <name>Mg(2+)</name>
        <dbReference type="ChEBI" id="CHEBI:18420"/>
    </cofactor>
</comment>
<evidence type="ECO:0000256" key="3">
    <source>
        <dbReference type="ARBA" id="ARBA00022842"/>
    </source>
</evidence>
<keyword evidence="8" id="KW-1185">Reference proteome</keyword>
<dbReference type="SUPFAM" id="SSF55811">
    <property type="entry name" value="Nudix"/>
    <property type="match status" value="1"/>
</dbReference>
<dbReference type="InterPro" id="IPR000086">
    <property type="entry name" value="NUDIX_hydrolase_dom"/>
</dbReference>
<evidence type="ECO:0000313" key="8">
    <source>
        <dbReference type="Proteomes" id="UP000002754"/>
    </source>
</evidence>
<dbReference type="PANTHER" id="PTHR43046:SF12">
    <property type="entry name" value="GDP-MANNOSE MANNOSYL HYDROLASE"/>
    <property type="match status" value="1"/>
</dbReference>
<comment type="caution">
    <text evidence="6">The sequence shown here is derived from an EMBL/GenBank/DDBJ whole genome shotgun (WGS) entry which is preliminary data.</text>
</comment>
<evidence type="ECO:0000256" key="4">
    <source>
        <dbReference type="RuleBase" id="RU003476"/>
    </source>
</evidence>
<keyword evidence="2 4" id="KW-0378">Hydrolase</keyword>
<reference evidence="7 9" key="2">
    <citation type="submission" date="2014-01" db="EMBL/GenBank/DDBJ databases">
        <title>Draft genome sequencing of Bacillus alcalophilus CGMCC 1.3604.</title>
        <authorList>
            <person name="Yang J."/>
            <person name="Diao L."/>
            <person name="Yang S."/>
        </authorList>
    </citation>
    <scope>NUCLEOTIDE SEQUENCE [LARGE SCALE GENOMIC DNA]</scope>
    <source>
        <strain evidence="7 9">CGMCC 1.3604</strain>
    </source>
</reference>
<dbReference type="Gene3D" id="3.90.79.10">
    <property type="entry name" value="Nucleoside Triphosphate Pyrophosphohydrolase"/>
    <property type="match status" value="1"/>
</dbReference>
<organism evidence="6 8">
    <name type="scientific">Alkalihalobacillus alcalophilus ATCC 27647 = CGMCC 1.3604</name>
    <dbReference type="NCBI Taxonomy" id="1218173"/>
    <lineage>
        <taxon>Bacteria</taxon>
        <taxon>Bacillati</taxon>
        <taxon>Bacillota</taxon>
        <taxon>Bacilli</taxon>
        <taxon>Bacillales</taxon>
        <taxon>Bacillaceae</taxon>
        <taxon>Alkalihalobacillus</taxon>
    </lineage>
</organism>
<dbReference type="CDD" id="cd02883">
    <property type="entry name" value="NUDIX_Hydrolase"/>
    <property type="match status" value="1"/>
</dbReference>
<evidence type="ECO:0000259" key="5">
    <source>
        <dbReference type="PROSITE" id="PS51462"/>
    </source>
</evidence>
<name>A0A094WFN9_ALKAL</name>
<comment type="similarity">
    <text evidence="4">Belongs to the Nudix hydrolase family.</text>
</comment>
<keyword evidence="3" id="KW-0460">Magnesium</keyword>
<dbReference type="Proteomes" id="UP000297014">
    <property type="component" value="Unassembled WGS sequence"/>
</dbReference>
<dbReference type="PRINTS" id="PR00502">
    <property type="entry name" value="NUDIXFAMILY"/>
</dbReference>
<feature type="domain" description="Nudix hydrolase" evidence="5">
    <location>
        <begin position="2"/>
        <end position="128"/>
    </location>
</feature>
<dbReference type="PROSITE" id="PS51462">
    <property type="entry name" value="NUDIX"/>
    <property type="match status" value="1"/>
</dbReference>
<evidence type="ECO:0000313" key="9">
    <source>
        <dbReference type="Proteomes" id="UP000297014"/>
    </source>
</evidence>
<dbReference type="InterPro" id="IPR020476">
    <property type="entry name" value="Nudix_hydrolase"/>
</dbReference>
<dbReference type="GO" id="GO:0016787">
    <property type="term" value="F:hydrolase activity"/>
    <property type="evidence" value="ECO:0007669"/>
    <property type="project" value="UniProtKB-KW"/>
</dbReference>
<sequence length="139" mass="16229">MKRVDVVYSIILNEKNEVLVVHNKKHQSWSLPGGAVEQGESLEEAAKREVWEETGLKVEIGRIVSVNEAYMMNFEEHAIFFTFIATEVRGEINIIDKEWILDVKWVDFKTANEWMPYYEGNLEAKLQSTASYVFQGQRW</sequence>
<proteinExistence type="inferred from homology"/>
<dbReference type="InterPro" id="IPR020084">
    <property type="entry name" value="NUDIX_hydrolase_CS"/>
</dbReference>
<reference evidence="6 8" key="1">
    <citation type="journal article" date="2014" name="Genome Announc.">
        <title>Draft Genome Sequence of Bacillus alcalophilus AV1934, a Classic Alkaliphile Isolated from Human Feces in 1934.</title>
        <authorList>
            <person name="Attie O."/>
            <person name="Jayaprakash A."/>
            <person name="Shah H."/>
            <person name="Paulsen I.T."/>
            <person name="Morino M."/>
            <person name="Takahashi Y."/>
            <person name="Narumi I."/>
            <person name="Sachidanandam R."/>
            <person name="Satoh K."/>
            <person name="Ito M."/>
            <person name="Krulwich T.A."/>
        </authorList>
    </citation>
    <scope>NUCLEOTIDE SEQUENCE [LARGE SCALE GENOMIC DNA]</scope>
    <source>
        <strain evidence="6 8">AV1934</strain>
    </source>
</reference>
<dbReference type="EMBL" id="JALP01000244">
    <property type="protein sequence ID" value="THG89354.1"/>
    <property type="molecule type" value="Genomic_DNA"/>
</dbReference>
<dbReference type="OrthoDB" id="9787880at2"/>
<dbReference type="PROSITE" id="PS00893">
    <property type="entry name" value="NUDIX_BOX"/>
    <property type="match status" value="1"/>
</dbReference>
<dbReference type="RefSeq" id="WP_003321952.1">
    <property type="nucleotide sequence ID" value="NZ_ALPT02000054.1"/>
</dbReference>
<gene>
    <name evidence="7" type="ORF">AJ85_18275</name>
    <name evidence="6" type="ORF">BALCAV_0215345</name>
</gene>
<dbReference type="STRING" id="1218173.BALCAV_0215345"/>
<protein>
    <submittedName>
        <fullName evidence="6">DNA mismatch repair protein MutT</fullName>
    </submittedName>
</protein>
<evidence type="ECO:0000313" key="7">
    <source>
        <dbReference type="EMBL" id="THG89354.1"/>
    </source>
</evidence>
<dbReference type="PANTHER" id="PTHR43046">
    <property type="entry name" value="GDP-MANNOSE MANNOSYL HYDROLASE"/>
    <property type="match status" value="1"/>
</dbReference>
<evidence type="ECO:0000256" key="2">
    <source>
        <dbReference type="ARBA" id="ARBA00022801"/>
    </source>
</evidence>
<dbReference type="Pfam" id="PF00293">
    <property type="entry name" value="NUDIX"/>
    <property type="match status" value="1"/>
</dbReference>
<evidence type="ECO:0000256" key="1">
    <source>
        <dbReference type="ARBA" id="ARBA00001946"/>
    </source>
</evidence>
<dbReference type="EMBL" id="ALPT02000054">
    <property type="protein sequence ID" value="KGA96599.1"/>
    <property type="molecule type" value="Genomic_DNA"/>
</dbReference>
<accession>A0A094WFN9</accession>